<dbReference type="GO" id="GO:0016301">
    <property type="term" value="F:kinase activity"/>
    <property type="evidence" value="ECO:0007669"/>
    <property type="project" value="UniProtKB-KW"/>
</dbReference>
<evidence type="ECO:0000256" key="7">
    <source>
        <dbReference type="SAM" id="MobiDB-lite"/>
    </source>
</evidence>
<protein>
    <recommendedName>
        <fullName evidence="1">non-specific serine/threonine protein kinase</fullName>
        <ecNumber evidence="1">2.7.11.1</ecNumber>
    </recommendedName>
</protein>
<evidence type="ECO:0000256" key="2">
    <source>
        <dbReference type="ARBA" id="ARBA00022527"/>
    </source>
</evidence>
<dbReference type="EMBL" id="JBHSAX010000003">
    <property type="protein sequence ID" value="MFC3961043.1"/>
    <property type="molecule type" value="Genomic_DNA"/>
</dbReference>
<dbReference type="PANTHER" id="PTHR43289">
    <property type="entry name" value="MITOGEN-ACTIVATED PROTEIN KINASE KINASE KINASE 20-RELATED"/>
    <property type="match status" value="1"/>
</dbReference>
<dbReference type="Pfam" id="PF00069">
    <property type="entry name" value="Pkinase"/>
    <property type="match status" value="1"/>
</dbReference>
<evidence type="ECO:0000256" key="3">
    <source>
        <dbReference type="ARBA" id="ARBA00022679"/>
    </source>
</evidence>
<name>A0ABV8DM26_9NOCA</name>
<dbReference type="Gene3D" id="3.30.200.20">
    <property type="entry name" value="Phosphorylase Kinase, domain 1"/>
    <property type="match status" value="1"/>
</dbReference>
<dbReference type="InterPro" id="IPR000719">
    <property type="entry name" value="Prot_kinase_dom"/>
</dbReference>
<dbReference type="InterPro" id="IPR011009">
    <property type="entry name" value="Kinase-like_dom_sf"/>
</dbReference>
<keyword evidence="6" id="KW-0067">ATP-binding</keyword>
<comment type="caution">
    <text evidence="9">The sequence shown here is derived from an EMBL/GenBank/DDBJ whole genome shotgun (WGS) entry which is preliminary data.</text>
</comment>
<evidence type="ECO:0000313" key="9">
    <source>
        <dbReference type="EMBL" id="MFC3961043.1"/>
    </source>
</evidence>
<dbReference type="Gene3D" id="1.10.510.10">
    <property type="entry name" value="Transferase(Phosphotransferase) domain 1"/>
    <property type="match status" value="1"/>
</dbReference>
<dbReference type="SMART" id="SM00220">
    <property type="entry name" value="S_TKc"/>
    <property type="match status" value="1"/>
</dbReference>
<sequence length="762" mass="80414">MPALTPGAVFAGYTIERLLGAGGMGEVYVARHPRLPRSDALKVLAAQFGADDNYRRRFEREADLAASLSHPGIVAVHDRGATEGRLWIALALIDGTDLSAALRAAPGGFAAGEVARAVTEVADALDYAGARGLIHRDVKPANILLARTGHYLLTDFGIARMGPENSDLTGTGMTLGTIAYAAPEQLRGLPVDPRADQYSFGVTAYHLLTGAQPFTGTNPVAVIMAHAQQPVPSVRPRRPDLPPAVDAVLARAMAKSPEHRFPTSRDFAAALTAALRESAPRLAPTALNPAQPGRLAATTVNPGTTGNRSFPRAAWLVLAVVALLALGALGLRAWWPDAGAEEAARLPRVPVTPILPSLAQRPGTPVWTLPGDLPPGATPSGVSALGGDADVVLFLREYYPESGARVSRLEIVDANTGQRRPGTAPVLLDGEQGRPLRCVVAAGSAACELAASGSSLDTVVFIDLTTGRVAAALPSAGRIERLLAAGDRFVLLDRPTREPKPRTVRSFTTDGRELPPIGRSGTPQDRDTLDVFDRAGLAVFNSAPDPAQPLSTWELRVIRLSDGREIYRRATAERRADRDWNVFVAGFVVDDGESPAAIHDTDGNRTADLPDGWRPSERPTLGTDPVETSVPTAIRTSKGKTTYAGIGPDTGTVLWKQDSYGVDDSPGTVPLRGVGTLLLTSSDNGRVVDAYTGDYVIPGVVGQGSVLGTDGTRIAVTRSTSGSGPRHRLEVWSGDGEVWHIESEQPPVAIAGKIYLGDIRLL</sequence>
<feature type="region of interest" description="Disordered" evidence="7">
    <location>
        <begin position="500"/>
        <end position="526"/>
    </location>
</feature>
<feature type="region of interest" description="Disordered" evidence="7">
    <location>
        <begin position="595"/>
        <end position="628"/>
    </location>
</feature>
<dbReference type="EC" id="2.7.11.1" evidence="1"/>
<dbReference type="SUPFAM" id="SSF56112">
    <property type="entry name" value="Protein kinase-like (PK-like)"/>
    <property type="match status" value="1"/>
</dbReference>
<dbReference type="PROSITE" id="PS00108">
    <property type="entry name" value="PROTEIN_KINASE_ST"/>
    <property type="match status" value="1"/>
</dbReference>
<dbReference type="Proteomes" id="UP001595696">
    <property type="component" value="Unassembled WGS sequence"/>
</dbReference>
<proteinExistence type="predicted"/>
<gene>
    <name evidence="9" type="ORF">ACFO0B_03465</name>
</gene>
<reference evidence="10" key="1">
    <citation type="journal article" date="2019" name="Int. J. Syst. Evol. Microbiol.">
        <title>The Global Catalogue of Microorganisms (GCM) 10K type strain sequencing project: providing services to taxonomists for standard genome sequencing and annotation.</title>
        <authorList>
            <consortium name="The Broad Institute Genomics Platform"/>
            <consortium name="The Broad Institute Genome Sequencing Center for Infectious Disease"/>
            <person name="Wu L."/>
            <person name="Ma J."/>
        </authorList>
    </citation>
    <scope>NUCLEOTIDE SEQUENCE [LARGE SCALE GENOMIC DNA]</scope>
    <source>
        <strain evidence="10">CGMCC 4.7330</strain>
    </source>
</reference>
<dbReference type="PROSITE" id="PS50011">
    <property type="entry name" value="PROTEIN_KINASE_DOM"/>
    <property type="match status" value="1"/>
</dbReference>
<evidence type="ECO:0000313" key="10">
    <source>
        <dbReference type="Proteomes" id="UP001595696"/>
    </source>
</evidence>
<dbReference type="InterPro" id="IPR008271">
    <property type="entry name" value="Ser/Thr_kinase_AS"/>
</dbReference>
<accession>A0ABV8DM26</accession>
<keyword evidence="10" id="KW-1185">Reference proteome</keyword>
<evidence type="ECO:0000256" key="1">
    <source>
        <dbReference type="ARBA" id="ARBA00012513"/>
    </source>
</evidence>
<dbReference type="CDD" id="cd14014">
    <property type="entry name" value="STKc_PknB_like"/>
    <property type="match status" value="1"/>
</dbReference>
<evidence type="ECO:0000256" key="4">
    <source>
        <dbReference type="ARBA" id="ARBA00022741"/>
    </source>
</evidence>
<dbReference type="RefSeq" id="WP_378610802.1">
    <property type="nucleotide sequence ID" value="NZ_JBHSAX010000003.1"/>
</dbReference>
<keyword evidence="2" id="KW-0723">Serine/threonine-protein kinase</keyword>
<evidence type="ECO:0000256" key="5">
    <source>
        <dbReference type="ARBA" id="ARBA00022777"/>
    </source>
</evidence>
<evidence type="ECO:0000256" key="6">
    <source>
        <dbReference type="ARBA" id="ARBA00022840"/>
    </source>
</evidence>
<evidence type="ECO:0000259" key="8">
    <source>
        <dbReference type="PROSITE" id="PS50011"/>
    </source>
</evidence>
<feature type="domain" description="Protein kinase" evidence="8">
    <location>
        <begin position="13"/>
        <end position="275"/>
    </location>
</feature>
<dbReference type="PANTHER" id="PTHR43289:SF6">
    <property type="entry name" value="SERINE_THREONINE-PROTEIN KINASE NEKL-3"/>
    <property type="match status" value="1"/>
</dbReference>
<keyword evidence="4" id="KW-0547">Nucleotide-binding</keyword>
<organism evidence="9 10">
    <name type="scientific">Nocardia jiangsuensis</name>
    <dbReference type="NCBI Taxonomy" id="1691563"/>
    <lineage>
        <taxon>Bacteria</taxon>
        <taxon>Bacillati</taxon>
        <taxon>Actinomycetota</taxon>
        <taxon>Actinomycetes</taxon>
        <taxon>Mycobacteriales</taxon>
        <taxon>Nocardiaceae</taxon>
        <taxon>Nocardia</taxon>
    </lineage>
</organism>
<keyword evidence="3" id="KW-0808">Transferase</keyword>
<keyword evidence="5 9" id="KW-0418">Kinase</keyword>